<name>A0A4Z2GL83_9TELE</name>
<organism evidence="1 2">
    <name type="scientific">Liparis tanakae</name>
    <name type="common">Tanaka's snailfish</name>
    <dbReference type="NCBI Taxonomy" id="230148"/>
    <lineage>
        <taxon>Eukaryota</taxon>
        <taxon>Metazoa</taxon>
        <taxon>Chordata</taxon>
        <taxon>Craniata</taxon>
        <taxon>Vertebrata</taxon>
        <taxon>Euteleostomi</taxon>
        <taxon>Actinopterygii</taxon>
        <taxon>Neopterygii</taxon>
        <taxon>Teleostei</taxon>
        <taxon>Neoteleostei</taxon>
        <taxon>Acanthomorphata</taxon>
        <taxon>Eupercaria</taxon>
        <taxon>Perciformes</taxon>
        <taxon>Cottioidei</taxon>
        <taxon>Cottales</taxon>
        <taxon>Liparidae</taxon>
        <taxon>Liparis</taxon>
    </lineage>
</organism>
<sequence>MLGVLPAVTAPLVVGVPTVLTDRLPGGGFLTGTTTLLREAGHKGGGVRVVGRRPRLLAQVPAVHWSRHQALQDLLQVRESNPPGDHRAHVAQAEPQAHLRAVQGPGRVALLSDARVRVGEAGPRGVVHGGGGLFVPESVWILLNMGDRMSNVPRYTFVHASVHFDARGTLLVAEALWRLSCDLLLVKEDLQLRSLCLCLHSRQFLTATQHTDGRQRSNR</sequence>
<reference evidence="1 2" key="1">
    <citation type="submission" date="2019-03" db="EMBL/GenBank/DDBJ databases">
        <title>First draft genome of Liparis tanakae, snailfish: a comprehensive survey of snailfish specific genes.</title>
        <authorList>
            <person name="Kim W."/>
            <person name="Song I."/>
            <person name="Jeong J.-H."/>
            <person name="Kim D."/>
            <person name="Kim S."/>
            <person name="Ryu S."/>
            <person name="Song J.Y."/>
            <person name="Lee S.K."/>
        </authorList>
    </citation>
    <scope>NUCLEOTIDE SEQUENCE [LARGE SCALE GENOMIC DNA]</scope>
    <source>
        <tissue evidence="1">Muscle</tissue>
    </source>
</reference>
<dbReference type="Proteomes" id="UP000314294">
    <property type="component" value="Unassembled WGS sequence"/>
</dbReference>
<protein>
    <submittedName>
        <fullName evidence="1">Uncharacterized protein</fullName>
    </submittedName>
</protein>
<accession>A0A4Z2GL83</accession>
<evidence type="ECO:0000313" key="1">
    <source>
        <dbReference type="EMBL" id="TNN54089.1"/>
    </source>
</evidence>
<keyword evidence="2" id="KW-1185">Reference proteome</keyword>
<comment type="caution">
    <text evidence="1">The sequence shown here is derived from an EMBL/GenBank/DDBJ whole genome shotgun (WGS) entry which is preliminary data.</text>
</comment>
<proteinExistence type="predicted"/>
<evidence type="ECO:0000313" key="2">
    <source>
        <dbReference type="Proteomes" id="UP000314294"/>
    </source>
</evidence>
<gene>
    <name evidence="1" type="ORF">EYF80_035710</name>
</gene>
<dbReference type="EMBL" id="SRLO01000496">
    <property type="protein sequence ID" value="TNN54089.1"/>
    <property type="molecule type" value="Genomic_DNA"/>
</dbReference>
<dbReference type="AlphaFoldDB" id="A0A4Z2GL83"/>